<gene>
    <name evidence="4" type="primary">trmR</name>
    <name evidence="5" type="ORF">ACFO4N_05070</name>
</gene>
<dbReference type="InterPro" id="IPR043675">
    <property type="entry name" value="TrmR_methyltr"/>
</dbReference>
<feature type="binding site" evidence="4">
    <location>
        <position position="36"/>
    </location>
    <ligand>
        <name>S-adenosyl-L-methionine</name>
        <dbReference type="ChEBI" id="CHEBI:59789"/>
    </ligand>
</feature>
<comment type="caution">
    <text evidence="5">The sequence shown here is derived from an EMBL/GenBank/DDBJ whole genome shotgun (WGS) entry which is preliminary data.</text>
</comment>
<keyword evidence="6" id="KW-1185">Reference proteome</keyword>
<comment type="similarity">
    <text evidence="4">Belongs to the class I-like SAM-binding methyltransferase superfamily. Cation-dependent O-methyltransferase family.</text>
</comment>
<keyword evidence="4" id="KW-0479">Metal-binding</keyword>
<dbReference type="PROSITE" id="PS51682">
    <property type="entry name" value="SAM_OMT_I"/>
    <property type="match status" value="1"/>
</dbReference>
<evidence type="ECO:0000256" key="2">
    <source>
        <dbReference type="ARBA" id="ARBA00022679"/>
    </source>
</evidence>
<protein>
    <recommendedName>
        <fullName evidence="4">tRNA 5-hydroxyuridine methyltransferase</fullName>
        <ecNumber evidence="4">2.1.1.-</ecNumber>
    </recommendedName>
    <alternativeName>
        <fullName evidence="4">ho5U methyltransferase</fullName>
    </alternativeName>
</protein>
<dbReference type="PANTHER" id="PTHR10509:SF14">
    <property type="entry name" value="CAFFEOYL-COA O-METHYLTRANSFERASE 3-RELATED"/>
    <property type="match status" value="1"/>
</dbReference>
<organism evidence="5 6">
    <name type="scientific">Camelliibacillus cellulosilyticus</name>
    <dbReference type="NCBI Taxonomy" id="2174486"/>
    <lineage>
        <taxon>Bacteria</taxon>
        <taxon>Bacillati</taxon>
        <taxon>Bacillota</taxon>
        <taxon>Bacilli</taxon>
        <taxon>Bacillales</taxon>
        <taxon>Sporolactobacillaceae</taxon>
        <taxon>Camelliibacillus</taxon>
    </lineage>
</organism>
<comment type="catalytic activity">
    <reaction evidence="4">
        <text>5-hydroxyuridine(34) in tRNA + S-adenosyl-L-methionine = 5-methoxyuridine(34) in tRNA + S-adenosyl-L-homocysteine + H(+)</text>
        <dbReference type="Rhea" id="RHEA:60524"/>
        <dbReference type="Rhea" id="RHEA-COMP:13381"/>
        <dbReference type="Rhea" id="RHEA-COMP:15591"/>
        <dbReference type="ChEBI" id="CHEBI:15378"/>
        <dbReference type="ChEBI" id="CHEBI:57856"/>
        <dbReference type="ChEBI" id="CHEBI:59789"/>
        <dbReference type="ChEBI" id="CHEBI:136877"/>
        <dbReference type="ChEBI" id="CHEBI:143860"/>
    </reaction>
</comment>
<evidence type="ECO:0000313" key="6">
    <source>
        <dbReference type="Proteomes" id="UP001596022"/>
    </source>
</evidence>
<feature type="binding site" evidence="4">
    <location>
        <begin position="112"/>
        <end position="113"/>
    </location>
    <ligand>
        <name>S-adenosyl-L-methionine</name>
        <dbReference type="ChEBI" id="CHEBI:59789"/>
    </ligand>
</feature>
<dbReference type="CDD" id="cd02440">
    <property type="entry name" value="AdoMet_MTases"/>
    <property type="match status" value="1"/>
</dbReference>
<reference evidence="6" key="1">
    <citation type="journal article" date="2019" name="Int. J. Syst. Evol. Microbiol.">
        <title>The Global Catalogue of Microorganisms (GCM) 10K type strain sequencing project: providing services to taxonomists for standard genome sequencing and annotation.</title>
        <authorList>
            <consortium name="The Broad Institute Genomics Platform"/>
            <consortium name="The Broad Institute Genome Sequencing Center for Infectious Disease"/>
            <person name="Wu L."/>
            <person name="Ma J."/>
        </authorList>
    </citation>
    <scope>NUCLEOTIDE SEQUENCE [LARGE SCALE GENOMIC DNA]</scope>
    <source>
        <strain evidence="6">CGMCC 1.16306</strain>
    </source>
</reference>
<name>A0ABV9GKQ6_9BACL</name>
<comment type="subunit">
    <text evidence="4">Homodimer.</text>
</comment>
<dbReference type="Gene3D" id="3.40.50.150">
    <property type="entry name" value="Vaccinia Virus protein VP39"/>
    <property type="match status" value="1"/>
</dbReference>
<evidence type="ECO:0000256" key="1">
    <source>
        <dbReference type="ARBA" id="ARBA00022603"/>
    </source>
</evidence>
<dbReference type="EMBL" id="JBHSFW010000001">
    <property type="protein sequence ID" value="MFC4618099.1"/>
    <property type="molecule type" value="Genomic_DNA"/>
</dbReference>
<feature type="binding site" evidence="4">
    <location>
        <position position="158"/>
    </location>
    <ligand>
        <name>Mg(2+)</name>
        <dbReference type="ChEBI" id="CHEBI:18420"/>
    </ligand>
</feature>
<accession>A0ABV9GKQ6</accession>
<dbReference type="InterPro" id="IPR002935">
    <property type="entry name" value="SAM_O-MeTrfase"/>
</dbReference>
<comment type="function">
    <text evidence="4">Catalyzes the methylation of 5-hydroxyuridine (ho5U) to form 5-methoxyuridine (mo5U) at position 34 in tRNAs.</text>
</comment>
<evidence type="ECO:0000313" key="5">
    <source>
        <dbReference type="EMBL" id="MFC4618099.1"/>
    </source>
</evidence>
<keyword evidence="4" id="KW-0460">Magnesium</keyword>
<dbReference type="Pfam" id="PF01596">
    <property type="entry name" value="Methyltransf_3"/>
    <property type="match status" value="1"/>
</dbReference>
<dbReference type="GO" id="GO:0008168">
    <property type="term" value="F:methyltransferase activity"/>
    <property type="evidence" value="ECO:0007669"/>
    <property type="project" value="UniProtKB-KW"/>
</dbReference>
<dbReference type="InterPro" id="IPR029063">
    <property type="entry name" value="SAM-dependent_MTases_sf"/>
</dbReference>
<feature type="binding site" evidence="4">
    <location>
        <position position="132"/>
    </location>
    <ligand>
        <name>S-adenosyl-L-methionine</name>
        <dbReference type="ChEBI" id="CHEBI:59789"/>
    </ligand>
</feature>
<feature type="binding site" evidence="4">
    <location>
        <position position="132"/>
    </location>
    <ligand>
        <name>Mg(2+)</name>
        <dbReference type="ChEBI" id="CHEBI:18420"/>
    </ligand>
</feature>
<dbReference type="HAMAP" id="MF_02217">
    <property type="entry name" value="TrmR_methyltr"/>
    <property type="match status" value="1"/>
</dbReference>
<dbReference type="GO" id="GO:0032259">
    <property type="term" value="P:methylation"/>
    <property type="evidence" value="ECO:0007669"/>
    <property type="project" value="UniProtKB-KW"/>
</dbReference>
<dbReference type="PANTHER" id="PTHR10509">
    <property type="entry name" value="O-METHYLTRANSFERASE-RELATED"/>
    <property type="match status" value="1"/>
</dbReference>
<keyword evidence="2 4" id="KW-0808">Transferase</keyword>
<proteinExistence type="inferred from homology"/>
<dbReference type="SUPFAM" id="SSF53335">
    <property type="entry name" value="S-adenosyl-L-methionine-dependent methyltransferases"/>
    <property type="match status" value="1"/>
</dbReference>
<dbReference type="InterPro" id="IPR050362">
    <property type="entry name" value="Cation-dep_OMT"/>
</dbReference>
<dbReference type="Proteomes" id="UP001596022">
    <property type="component" value="Unassembled WGS sequence"/>
</dbReference>
<feature type="binding site" evidence="4">
    <location>
        <position position="84"/>
    </location>
    <ligand>
        <name>S-adenosyl-L-methionine</name>
        <dbReference type="ChEBI" id="CHEBI:59789"/>
    </ligand>
</feature>
<feature type="binding site" evidence="4">
    <location>
        <position position="159"/>
    </location>
    <ligand>
        <name>Mg(2+)</name>
        <dbReference type="ChEBI" id="CHEBI:18420"/>
    </ligand>
</feature>
<sequence length="221" mass="24633">MTLLTNEQYVKLLNNHAPRQLEDIERQAKSRGIPIMQPEALAVIQTCLRLFRPRHILEIGAAIGYSALKMAGAVDGGAIVTTVERDLDLATEAVENIKTLGASHLITVIGGDAVDRARDIHARGPYDLIVIDAAKSHYKTYFQSFAGDLRRGGLVICDNVLFRGYAANPETAPKRLRTIARKMNQFNEWLRGHPDFYTDFLPVGDGLSISYHQSDQVREDF</sequence>
<dbReference type="EC" id="2.1.1.-" evidence="4"/>
<keyword evidence="4" id="KW-0819">tRNA processing</keyword>
<evidence type="ECO:0000256" key="4">
    <source>
        <dbReference type="HAMAP-Rule" id="MF_02217"/>
    </source>
</evidence>
<evidence type="ECO:0000256" key="3">
    <source>
        <dbReference type="ARBA" id="ARBA00022691"/>
    </source>
</evidence>
<keyword evidence="3 4" id="KW-0949">S-adenosyl-L-methionine</keyword>
<feature type="binding site" evidence="4">
    <location>
        <position position="66"/>
    </location>
    <ligand>
        <name>S-adenosyl-L-methionine</name>
        <dbReference type="ChEBI" id="CHEBI:59789"/>
    </ligand>
</feature>
<dbReference type="RefSeq" id="WP_376845104.1">
    <property type="nucleotide sequence ID" value="NZ_JBHSFW010000001.1"/>
</dbReference>
<keyword evidence="1 4" id="KW-0489">Methyltransferase</keyword>